<comment type="caution">
    <text evidence="3">The sequence shown here is derived from an EMBL/GenBank/DDBJ whole genome shotgun (WGS) entry which is preliminary data.</text>
</comment>
<dbReference type="EMBL" id="SNWN01000009">
    <property type="protein sequence ID" value="TDO21185.1"/>
    <property type="molecule type" value="Genomic_DNA"/>
</dbReference>
<keyword evidence="2" id="KW-1133">Transmembrane helix</keyword>
<protein>
    <submittedName>
        <fullName evidence="3">Uncharacterized protein</fullName>
    </submittedName>
</protein>
<feature type="transmembrane region" description="Helical" evidence="2">
    <location>
        <begin position="392"/>
        <end position="420"/>
    </location>
</feature>
<dbReference type="OrthoDB" id="401438at2"/>
<keyword evidence="4" id="KW-1185">Reference proteome</keyword>
<reference evidence="3 4" key="1">
    <citation type="submission" date="2019-03" db="EMBL/GenBank/DDBJ databases">
        <title>Genomic Encyclopedia of Archaeal and Bacterial Type Strains, Phase II (KMG-II): from individual species to whole genera.</title>
        <authorList>
            <person name="Goeker M."/>
        </authorList>
    </citation>
    <scope>NUCLEOTIDE SEQUENCE [LARGE SCALE GENOMIC DNA]</scope>
    <source>
        <strain evidence="3 4">ATCC 700618</strain>
    </source>
</reference>
<evidence type="ECO:0000313" key="3">
    <source>
        <dbReference type="EMBL" id="TDO21185.1"/>
    </source>
</evidence>
<dbReference type="AlphaFoldDB" id="A0A4R6IHT5"/>
<dbReference type="RefSeq" id="WP_094254301.1">
    <property type="nucleotide sequence ID" value="NZ_NNCE01000001.1"/>
</dbReference>
<accession>A0A4R6IHT5</accession>
<dbReference type="Proteomes" id="UP000295518">
    <property type="component" value="Unassembled WGS sequence"/>
</dbReference>
<evidence type="ECO:0000313" key="4">
    <source>
        <dbReference type="Proteomes" id="UP000295518"/>
    </source>
</evidence>
<sequence>MADKNKSQRWYCTYAAQDDGKFLWSLKKAKEEPIGVYQYQRDAVNVFKDLNITATLWFQKEGKFVRTIKTIYTPEGEEKIVIDSDDSDEVQEEAKRKLKERQKAEKSNIPVQIQEPIKTYEKEYRDEQAQRSKVEKKLEKSKASEKTLEMELARLIEENNRMERQLSEKDSDLSKVHSTVHSLEKELEAERSKTQELALQNINNTSEIILIEERNRSKEYEEKLALERKARLAAEREIEEINQTKIIELRESELLNKPNDDEVTARMNSAEAKIRELERRLEAKRKLEKSNRHIGFEDKTSEIILSDIEANYQDDHEAQDEAKRQRELLNNPVLLSSKKHNNELVEKSSEADKVWSENDSKKLDEMADDNVDLVKANPEDEKKLWGLSSRTWLLIAKTFFVLAIIFLVAVIAIAVASGFVA</sequence>
<evidence type="ECO:0000256" key="1">
    <source>
        <dbReference type="SAM" id="MobiDB-lite"/>
    </source>
</evidence>
<proteinExistence type="predicted"/>
<name>A0A4R6IHT5_9MOLU</name>
<feature type="region of interest" description="Disordered" evidence="1">
    <location>
        <begin position="123"/>
        <end position="142"/>
    </location>
</feature>
<evidence type="ECO:0000256" key="2">
    <source>
        <dbReference type="SAM" id="Phobius"/>
    </source>
</evidence>
<keyword evidence="2" id="KW-0472">Membrane</keyword>
<gene>
    <name evidence="3" type="ORF">EI74_0216</name>
</gene>
<organism evidence="3 4">
    <name type="scientific">Mycoplasma testudineum</name>
    <dbReference type="NCBI Taxonomy" id="244584"/>
    <lineage>
        <taxon>Bacteria</taxon>
        <taxon>Bacillati</taxon>
        <taxon>Mycoplasmatota</taxon>
        <taxon>Mollicutes</taxon>
        <taxon>Mycoplasmataceae</taxon>
        <taxon>Mycoplasma</taxon>
    </lineage>
</organism>
<keyword evidence="2" id="KW-0812">Transmembrane</keyword>